<feature type="signal peptide" evidence="1">
    <location>
        <begin position="1"/>
        <end position="28"/>
    </location>
</feature>
<dbReference type="Gene3D" id="2.40.50.870">
    <property type="entry name" value="Protein of unknown function (DUF3299)"/>
    <property type="match status" value="1"/>
</dbReference>
<name>A0A212KDB9_9BACT</name>
<dbReference type="EMBL" id="FLUP01000001">
    <property type="protein sequence ID" value="SBW09641.1"/>
    <property type="molecule type" value="Genomic_DNA"/>
</dbReference>
<dbReference type="AlphaFoldDB" id="A0A212KDB9"/>
<accession>A0A212KDB9</accession>
<evidence type="ECO:0000256" key="1">
    <source>
        <dbReference type="SAM" id="SignalP"/>
    </source>
</evidence>
<organism evidence="2">
    <name type="scientific">uncultured Desulfovibrio sp</name>
    <dbReference type="NCBI Taxonomy" id="167968"/>
    <lineage>
        <taxon>Bacteria</taxon>
        <taxon>Pseudomonadati</taxon>
        <taxon>Thermodesulfobacteriota</taxon>
        <taxon>Desulfovibrionia</taxon>
        <taxon>Desulfovibrionales</taxon>
        <taxon>Desulfovibrionaceae</taxon>
        <taxon>Desulfovibrio</taxon>
        <taxon>environmental samples</taxon>
    </lineage>
</organism>
<evidence type="ECO:0008006" key="3">
    <source>
        <dbReference type="Google" id="ProtNLM"/>
    </source>
</evidence>
<gene>
    <name evidence="2" type="ORF">KM92DES2_12751</name>
</gene>
<proteinExistence type="predicted"/>
<feature type="chain" id="PRO_5012555604" description="Lipoprotein" evidence="1">
    <location>
        <begin position="29"/>
        <end position="212"/>
    </location>
</feature>
<protein>
    <recommendedName>
        <fullName evidence="3">Lipoprotein</fullName>
    </recommendedName>
</protein>
<reference evidence="2" key="1">
    <citation type="submission" date="2016-04" db="EMBL/GenBank/DDBJ databases">
        <authorList>
            <person name="Evans L.H."/>
            <person name="Alamgir A."/>
            <person name="Owens N."/>
            <person name="Weber N.D."/>
            <person name="Virtaneva K."/>
            <person name="Barbian K."/>
            <person name="Babar A."/>
            <person name="Rosenke K."/>
        </authorList>
    </citation>
    <scope>NUCLEOTIDE SEQUENCE</scope>
    <source>
        <strain evidence="2">92-2</strain>
    </source>
</reference>
<dbReference type="InterPro" id="IPR021727">
    <property type="entry name" value="DUF3299"/>
</dbReference>
<sequence length="212" mass="23583">MKTASTTGRILCMLAALLCGWHSATALALTDDYERQKIEHWQPSREDADTAAAAKKSGKYTEITWDKLIPPSWNPAKVFDKFNFDKFSDDDPRADKALKEFQALWSNAPANKALGGKLVRIAGFVAPLDFLGGDELAEFLLVPYFGACIHVPPPPANQIIYVTLDKPRGIQMMDTVWVYGKLEIEKTESDIGDAGYRIKAEAVEPYVEDENN</sequence>
<dbReference type="Pfam" id="PF11736">
    <property type="entry name" value="DUF3299"/>
    <property type="match status" value="1"/>
</dbReference>
<evidence type="ECO:0000313" key="2">
    <source>
        <dbReference type="EMBL" id="SBW09641.1"/>
    </source>
</evidence>
<keyword evidence="1" id="KW-0732">Signal</keyword>
<dbReference type="RefSeq" id="WP_192112847.1">
    <property type="nucleotide sequence ID" value="NZ_CABUEN010000006.1"/>
</dbReference>